<accession>X1HKN8</accession>
<dbReference type="EMBL" id="BARU01031088">
    <property type="protein sequence ID" value="GAH70696.1"/>
    <property type="molecule type" value="Genomic_DNA"/>
</dbReference>
<comment type="caution">
    <text evidence="1">The sequence shown here is derived from an EMBL/GenBank/DDBJ whole genome shotgun (WGS) entry which is preliminary data.</text>
</comment>
<sequence>MNYKNRKITLLLFIMVLLLITSFVVNASSQNIWFTNIWYKKLPNYTHLTIKASGAISEYEVSY</sequence>
<name>X1HKN8_9ZZZZ</name>
<feature type="non-terminal residue" evidence="1">
    <location>
        <position position="63"/>
    </location>
</feature>
<reference evidence="1" key="1">
    <citation type="journal article" date="2014" name="Front. Microbiol.">
        <title>High frequency of phylogenetically diverse reductive dehalogenase-homologous genes in deep subseafloor sedimentary metagenomes.</title>
        <authorList>
            <person name="Kawai M."/>
            <person name="Futagami T."/>
            <person name="Toyoda A."/>
            <person name="Takaki Y."/>
            <person name="Nishi S."/>
            <person name="Hori S."/>
            <person name="Arai W."/>
            <person name="Tsubouchi T."/>
            <person name="Morono Y."/>
            <person name="Uchiyama I."/>
            <person name="Ito T."/>
            <person name="Fujiyama A."/>
            <person name="Inagaki F."/>
            <person name="Takami H."/>
        </authorList>
    </citation>
    <scope>NUCLEOTIDE SEQUENCE</scope>
    <source>
        <strain evidence="1">Expedition CK06-06</strain>
    </source>
</reference>
<organism evidence="1">
    <name type="scientific">marine sediment metagenome</name>
    <dbReference type="NCBI Taxonomy" id="412755"/>
    <lineage>
        <taxon>unclassified sequences</taxon>
        <taxon>metagenomes</taxon>
        <taxon>ecological metagenomes</taxon>
    </lineage>
</organism>
<protein>
    <submittedName>
        <fullName evidence="1">Uncharacterized protein</fullName>
    </submittedName>
</protein>
<evidence type="ECO:0000313" key="1">
    <source>
        <dbReference type="EMBL" id="GAH70696.1"/>
    </source>
</evidence>
<dbReference type="AlphaFoldDB" id="X1HKN8"/>
<proteinExistence type="predicted"/>
<gene>
    <name evidence="1" type="ORF">S03H2_49222</name>
</gene>